<feature type="compositionally biased region" description="Basic and acidic residues" evidence="1">
    <location>
        <begin position="95"/>
        <end position="104"/>
    </location>
</feature>
<keyword evidence="3" id="KW-1185">Reference proteome</keyword>
<comment type="caution">
    <text evidence="2">The sequence shown here is derived from an EMBL/GenBank/DDBJ whole genome shotgun (WGS) entry which is preliminary data.</text>
</comment>
<sequence length="117" mass="13006">MTVRKVRTIRHGAQRHNHMYNHVDTNSSSATGSMPRSTTTTPSTPPATRTTSSKNHCTTATPSTPPSTRGWAQKPPHHKRHALDVPPATTTTMRLETETWDHNHNLPHPTSSNDDWA</sequence>
<feature type="compositionally biased region" description="Basic residues" evidence="1">
    <location>
        <begin position="1"/>
        <end position="19"/>
    </location>
</feature>
<accession>A0A369JTW3</accession>
<evidence type="ECO:0000313" key="2">
    <source>
        <dbReference type="EMBL" id="RDB23805.1"/>
    </source>
</evidence>
<feature type="compositionally biased region" description="Low complexity" evidence="1">
    <location>
        <begin position="35"/>
        <end position="68"/>
    </location>
</feature>
<feature type="region of interest" description="Disordered" evidence="1">
    <location>
        <begin position="1"/>
        <end position="117"/>
    </location>
</feature>
<protein>
    <submittedName>
        <fullName evidence="2">Uncharacterized protein</fullName>
    </submittedName>
</protein>
<name>A0A369JTW3_HYPMA</name>
<organism evidence="2 3">
    <name type="scientific">Hypsizygus marmoreus</name>
    <name type="common">White beech mushroom</name>
    <name type="synonym">Agaricus marmoreus</name>
    <dbReference type="NCBI Taxonomy" id="39966"/>
    <lineage>
        <taxon>Eukaryota</taxon>
        <taxon>Fungi</taxon>
        <taxon>Dikarya</taxon>
        <taxon>Basidiomycota</taxon>
        <taxon>Agaricomycotina</taxon>
        <taxon>Agaricomycetes</taxon>
        <taxon>Agaricomycetidae</taxon>
        <taxon>Agaricales</taxon>
        <taxon>Tricholomatineae</taxon>
        <taxon>Lyophyllaceae</taxon>
        <taxon>Hypsizygus</taxon>
    </lineage>
</organism>
<evidence type="ECO:0000256" key="1">
    <source>
        <dbReference type="SAM" id="MobiDB-lite"/>
    </source>
</evidence>
<dbReference type="Proteomes" id="UP000076154">
    <property type="component" value="Unassembled WGS sequence"/>
</dbReference>
<evidence type="ECO:0000313" key="3">
    <source>
        <dbReference type="Proteomes" id="UP000076154"/>
    </source>
</evidence>
<reference evidence="2" key="1">
    <citation type="submission" date="2018-04" db="EMBL/GenBank/DDBJ databases">
        <title>Whole genome sequencing of Hypsizygus marmoreus.</title>
        <authorList>
            <person name="Choi I.-G."/>
            <person name="Min B."/>
            <person name="Kim J.-G."/>
            <person name="Kim S."/>
            <person name="Oh Y.-L."/>
            <person name="Kong W.-S."/>
            <person name="Park H."/>
            <person name="Jeong J."/>
            <person name="Song E.-S."/>
        </authorList>
    </citation>
    <scope>NUCLEOTIDE SEQUENCE [LARGE SCALE GENOMIC DNA]</scope>
    <source>
        <strain evidence="2">51987-8</strain>
    </source>
</reference>
<dbReference type="EMBL" id="LUEZ02000046">
    <property type="protein sequence ID" value="RDB23805.1"/>
    <property type="molecule type" value="Genomic_DNA"/>
</dbReference>
<dbReference type="InParanoid" id="A0A369JTW3"/>
<dbReference type="AlphaFoldDB" id="A0A369JTW3"/>
<feature type="compositionally biased region" description="Polar residues" evidence="1">
    <location>
        <begin position="23"/>
        <end position="34"/>
    </location>
</feature>
<feature type="compositionally biased region" description="Polar residues" evidence="1">
    <location>
        <begin position="108"/>
        <end position="117"/>
    </location>
</feature>
<proteinExistence type="predicted"/>
<gene>
    <name evidence="2" type="ORF">Hypma_009380</name>
</gene>